<feature type="domain" description="PGG" evidence="8">
    <location>
        <begin position="35"/>
        <end position="157"/>
    </location>
</feature>
<dbReference type="Proteomes" id="UP001341840">
    <property type="component" value="Unassembled WGS sequence"/>
</dbReference>
<evidence type="ECO:0000259" key="8">
    <source>
        <dbReference type="Pfam" id="PF13962"/>
    </source>
</evidence>
<reference evidence="9 10" key="1">
    <citation type="journal article" date="2023" name="Plants (Basel)">
        <title>Bridging the Gap: Combining Genomics and Transcriptomics Approaches to Understand Stylosanthes scabra, an Orphan Legume from the Brazilian Caatinga.</title>
        <authorList>
            <person name="Ferreira-Neto J.R.C."/>
            <person name="da Silva M.D."/>
            <person name="Binneck E."/>
            <person name="de Melo N.F."/>
            <person name="da Silva R.H."/>
            <person name="de Melo A.L.T.M."/>
            <person name="Pandolfi V."/>
            <person name="Bustamante F.O."/>
            <person name="Brasileiro-Vidal A.C."/>
            <person name="Benko-Iseppon A.M."/>
        </authorList>
    </citation>
    <scope>NUCLEOTIDE SEQUENCE [LARGE SCALE GENOMIC DNA]</scope>
    <source>
        <tissue evidence="9">Leaves</tissue>
    </source>
</reference>
<gene>
    <name evidence="9" type="ORF">PIB30_046681</name>
</gene>
<keyword evidence="2 7" id="KW-0812">Transmembrane</keyword>
<evidence type="ECO:0000256" key="4">
    <source>
        <dbReference type="ARBA" id="ARBA00022989"/>
    </source>
</evidence>
<evidence type="ECO:0000313" key="10">
    <source>
        <dbReference type="Proteomes" id="UP001341840"/>
    </source>
</evidence>
<sequence length="235" mass="26665">MENLSSPSVQNTKTKSFKDTMMSALRWKDTEEKGEWLKNMRGNLAMVATFITAITFHVGLNPPGGVAPVLANGYVMCPQNRMAIACPGESVFAVAWKEEYLLFMVFNSISFFSSLVMCLSLISGLPLNHRVPTCLLAIGMCISLTALALTYCFGAYMITPDGFTSYLLANKTFKIWSYFVGIAGFLFILRFVILCFQFFEPTEYSKSQLRENMAMRQHLKQKTFQVYVYEWFPLN</sequence>
<keyword evidence="4 7" id="KW-1133">Transmembrane helix</keyword>
<evidence type="ECO:0000256" key="2">
    <source>
        <dbReference type="ARBA" id="ARBA00022692"/>
    </source>
</evidence>
<evidence type="ECO:0000256" key="1">
    <source>
        <dbReference type="ARBA" id="ARBA00004141"/>
    </source>
</evidence>
<dbReference type="Pfam" id="PF13962">
    <property type="entry name" value="PGG"/>
    <property type="match status" value="1"/>
</dbReference>
<organism evidence="9 10">
    <name type="scientific">Stylosanthes scabra</name>
    <dbReference type="NCBI Taxonomy" id="79078"/>
    <lineage>
        <taxon>Eukaryota</taxon>
        <taxon>Viridiplantae</taxon>
        <taxon>Streptophyta</taxon>
        <taxon>Embryophyta</taxon>
        <taxon>Tracheophyta</taxon>
        <taxon>Spermatophyta</taxon>
        <taxon>Magnoliopsida</taxon>
        <taxon>eudicotyledons</taxon>
        <taxon>Gunneridae</taxon>
        <taxon>Pentapetalae</taxon>
        <taxon>rosids</taxon>
        <taxon>fabids</taxon>
        <taxon>Fabales</taxon>
        <taxon>Fabaceae</taxon>
        <taxon>Papilionoideae</taxon>
        <taxon>50 kb inversion clade</taxon>
        <taxon>dalbergioids sensu lato</taxon>
        <taxon>Dalbergieae</taxon>
        <taxon>Pterocarpus clade</taxon>
        <taxon>Stylosanthes</taxon>
    </lineage>
</organism>
<dbReference type="EMBL" id="JASCZI010090914">
    <property type="protein sequence ID" value="MED6147756.1"/>
    <property type="molecule type" value="Genomic_DNA"/>
</dbReference>
<feature type="transmembrane region" description="Helical" evidence="7">
    <location>
        <begin position="134"/>
        <end position="158"/>
    </location>
</feature>
<keyword evidence="6 7" id="KW-0472">Membrane</keyword>
<comment type="caution">
    <text evidence="9">The sequence shown here is derived from an EMBL/GenBank/DDBJ whole genome shotgun (WGS) entry which is preliminary data.</text>
</comment>
<feature type="transmembrane region" description="Helical" evidence="7">
    <location>
        <begin position="100"/>
        <end position="122"/>
    </location>
</feature>
<evidence type="ECO:0000313" key="9">
    <source>
        <dbReference type="EMBL" id="MED6147756.1"/>
    </source>
</evidence>
<evidence type="ECO:0000256" key="5">
    <source>
        <dbReference type="ARBA" id="ARBA00023043"/>
    </source>
</evidence>
<evidence type="ECO:0000256" key="3">
    <source>
        <dbReference type="ARBA" id="ARBA00022737"/>
    </source>
</evidence>
<protein>
    <recommendedName>
        <fullName evidence="8">PGG domain-containing protein</fullName>
    </recommendedName>
</protein>
<evidence type="ECO:0000256" key="6">
    <source>
        <dbReference type="ARBA" id="ARBA00023136"/>
    </source>
</evidence>
<name>A0ABU6TG96_9FABA</name>
<accession>A0ABU6TG96</accession>
<keyword evidence="5" id="KW-0040">ANK repeat</keyword>
<feature type="transmembrane region" description="Helical" evidence="7">
    <location>
        <begin position="178"/>
        <end position="199"/>
    </location>
</feature>
<feature type="transmembrane region" description="Helical" evidence="7">
    <location>
        <begin position="42"/>
        <end position="60"/>
    </location>
</feature>
<dbReference type="PANTHER" id="PTHR24186:SF37">
    <property type="entry name" value="PGG DOMAIN-CONTAINING PROTEIN"/>
    <property type="match status" value="1"/>
</dbReference>
<proteinExistence type="predicted"/>
<keyword evidence="10" id="KW-1185">Reference proteome</keyword>
<comment type="subcellular location">
    <subcellularLocation>
        <location evidence="1">Membrane</location>
        <topology evidence="1">Multi-pass membrane protein</topology>
    </subcellularLocation>
</comment>
<keyword evidence="3" id="KW-0677">Repeat</keyword>
<dbReference type="InterPro" id="IPR026961">
    <property type="entry name" value="PGG_dom"/>
</dbReference>
<dbReference type="PANTHER" id="PTHR24186">
    <property type="entry name" value="PROTEIN PHOSPHATASE 1 REGULATORY SUBUNIT"/>
    <property type="match status" value="1"/>
</dbReference>
<evidence type="ECO:0000256" key="7">
    <source>
        <dbReference type="SAM" id="Phobius"/>
    </source>
</evidence>